<evidence type="ECO:0000313" key="5">
    <source>
        <dbReference type="Proteomes" id="UP000271974"/>
    </source>
</evidence>
<evidence type="ECO:0000313" key="4">
    <source>
        <dbReference type="EMBL" id="RUS90147.1"/>
    </source>
</evidence>
<dbReference type="STRING" id="188477.A0A3S1BK77"/>
<organism evidence="4 5">
    <name type="scientific">Elysia chlorotica</name>
    <name type="common">Eastern emerald elysia</name>
    <name type="synonym">Sea slug</name>
    <dbReference type="NCBI Taxonomy" id="188477"/>
    <lineage>
        <taxon>Eukaryota</taxon>
        <taxon>Metazoa</taxon>
        <taxon>Spiralia</taxon>
        <taxon>Lophotrochozoa</taxon>
        <taxon>Mollusca</taxon>
        <taxon>Gastropoda</taxon>
        <taxon>Heterobranchia</taxon>
        <taxon>Euthyneura</taxon>
        <taxon>Panpulmonata</taxon>
        <taxon>Sacoglossa</taxon>
        <taxon>Placobranchoidea</taxon>
        <taxon>Plakobranchidae</taxon>
        <taxon>Elysia</taxon>
    </lineage>
</organism>
<comment type="caution">
    <text evidence="4">The sequence shown here is derived from an EMBL/GenBank/DDBJ whole genome shotgun (WGS) entry which is preliminary data.</text>
</comment>
<dbReference type="InterPro" id="IPR000477">
    <property type="entry name" value="RT_dom"/>
</dbReference>
<dbReference type="AlphaFoldDB" id="A0A3S1BK77"/>
<dbReference type="InterPro" id="IPR036875">
    <property type="entry name" value="Znf_CCHC_sf"/>
</dbReference>
<evidence type="ECO:0008006" key="6">
    <source>
        <dbReference type="Google" id="ProtNLM"/>
    </source>
</evidence>
<dbReference type="InterPro" id="IPR043502">
    <property type="entry name" value="DNA/RNA_pol_sf"/>
</dbReference>
<dbReference type="InterPro" id="IPR038269">
    <property type="entry name" value="SCAN_sf"/>
</dbReference>
<dbReference type="InterPro" id="IPR001878">
    <property type="entry name" value="Znf_CCHC"/>
</dbReference>
<dbReference type="SMART" id="SM00343">
    <property type="entry name" value="ZnF_C2HC"/>
    <property type="match status" value="2"/>
</dbReference>
<dbReference type="InterPro" id="IPR003309">
    <property type="entry name" value="SCAN_dom"/>
</dbReference>
<dbReference type="SUPFAM" id="SSF47353">
    <property type="entry name" value="Retrovirus capsid dimerization domain-like"/>
    <property type="match status" value="1"/>
</dbReference>
<feature type="region of interest" description="Disordered" evidence="1">
    <location>
        <begin position="255"/>
        <end position="274"/>
    </location>
</feature>
<keyword evidence="5" id="KW-1185">Reference proteome</keyword>
<dbReference type="Proteomes" id="UP000271974">
    <property type="component" value="Unassembled WGS sequence"/>
</dbReference>
<accession>A0A3S1BK77</accession>
<dbReference type="Gene3D" id="1.10.4020.10">
    <property type="entry name" value="DNA breaking-rejoining enzymes"/>
    <property type="match status" value="1"/>
</dbReference>
<evidence type="ECO:0000259" key="3">
    <source>
        <dbReference type="PROSITE" id="PS50878"/>
    </source>
</evidence>
<protein>
    <recommendedName>
        <fullName evidence="6">CCHC-type domain-containing protein</fullName>
    </recommendedName>
</protein>
<dbReference type="Pfam" id="PF00078">
    <property type="entry name" value="RVT_1"/>
    <property type="match status" value="1"/>
</dbReference>
<feature type="region of interest" description="Disordered" evidence="1">
    <location>
        <begin position="26"/>
        <end position="53"/>
    </location>
</feature>
<dbReference type="Pfam" id="PF00098">
    <property type="entry name" value="zf-CCHC"/>
    <property type="match status" value="1"/>
</dbReference>
<proteinExistence type="predicted"/>
<feature type="domain" description="SCAN box" evidence="2">
    <location>
        <begin position="163"/>
        <end position="244"/>
    </location>
</feature>
<dbReference type="OrthoDB" id="6761011at2759"/>
<dbReference type="PANTHER" id="PTHR46888:SF1">
    <property type="entry name" value="RIBONUCLEASE H"/>
    <property type="match status" value="1"/>
</dbReference>
<dbReference type="SUPFAM" id="SSF57756">
    <property type="entry name" value="Retrovirus zinc finger-like domains"/>
    <property type="match status" value="1"/>
</dbReference>
<dbReference type="Gene3D" id="4.10.60.10">
    <property type="entry name" value="Zinc finger, CCHC-type"/>
    <property type="match status" value="1"/>
</dbReference>
<evidence type="ECO:0000259" key="2">
    <source>
        <dbReference type="PROSITE" id="PS50804"/>
    </source>
</evidence>
<dbReference type="PANTHER" id="PTHR46888">
    <property type="entry name" value="ZINC KNUCKLE DOMAINCONTAINING PROTEIN-RELATED"/>
    <property type="match status" value="1"/>
</dbReference>
<dbReference type="GO" id="GO:0008270">
    <property type="term" value="F:zinc ion binding"/>
    <property type="evidence" value="ECO:0007669"/>
    <property type="project" value="InterPro"/>
</dbReference>
<gene>
    <name evidence="4" type="ORF">EGW08_002114</name>
</gene>
<name>A0A3S1BK77_ELYCH</name>
<dbReference type="PROSITE" id="PS50878">
    <property type="entry name" value="RT_POL"/>
    <property type="match status" value="1"/>
</dbReference>
<dbReference type="PROSITE" id="PS50804">
    <property type="entry name" value="SCAN_BOX"/>
    <property type="match status" value="1"/>
</dbReference>
<dbReference type="SUPFAM" id="SSF56672">
    <property type="entry name" value="DNA/RNA polymerases"/>
    <property type="match status" value="1"/>
</dbReference>
<evidence type="ECO:0000256" key="1">
    <source>
        <dbReference type="SAM" id="MobiDB-lite"/>
    </source>
</evidence>
<dbReference type="Pfam" id="PF02023">
    <property type="entry name" value="SCAN"/>
    <property type="match status" value="1"/>
</dbReference>
<feature type="region of interest" description="Disordered" evidence="1">
    <location>
        <begin position="471"/>
        <end position="500"/>
    </location>
</feature>
<feature type="domain" description="Reverse transcriptase" evidence="3">
    <location>
        <begin position="683"/>
        <end position="807"/>
    </location>
</feature>
<dbReference type="GO" id="GO:0003676">
    <property type="term" value="F:nucleic acid binding"/>
    <property type="evidence" value="ECO:0007669"/>
    <property type="project" value="InterPro"/>
</dbReference>
<reference evidence="4 5" key="1">
    <citation type="submission" date="2019-01" db="EMBL/GenBank/DDBJ databases">
        <title>A draft genome assembly of the solar-powered sea slug Elysia chlorotica.</title>
        <authorList>
            <person name="Cai H."/>
            <person name="Li Q."/>
            <person name="Fang X."/>
            <person name="Li J."/>
            <person name="Curtis N.E."/>
            <person name="Altenburger A."/>
            <person name="Shibata T."/>
            <person name="Feng M."/>
            <person name="Maeda T."/>
            <person name="Schwartz J.A."/>
            <person name="Shigenobu S."/>
            <person name="Lundholm N."/>
            <person name="Nishiyama T."/>
            <person name="Yang H."/>
            <person name="Hasebe M."/>
            <person name="Li S."/>
            <person name="Pierce S.K."/>
            <person name="Wang J."/>
        </authorList>
    </citation>
    <scope>NUCLEOTIDE SEQUENCE [LARGE SCALE GENOMIC DNA]</scope>
    <source>
        <strain evidence="4">EC2010</strain>
        <tissue evidence="4">Whole organism of an adult</tissue>
    </source>
</reference>
<dbReference type="Gene3D" id="3.10.10.10">
    <property type="entry name" value="HIV Type 1 Reverse Transcriptase, subunit A, domain 1"/>
    <property type="match status" value="1"/>
</dbReference>
<dbReference type="EMBL" id="RQTK01000039">
    <property type="protein sequence ID" value="RUS90147.1"/>
    <property type="molecule type" value="Genomic_DNA"/>
</dbReference>
<dbReference type="CDD" id="cd01647">
    <property type="entry name" value="RT_LTR"/>
    <property type="match status" value="1"/>
</dbReference>
<sequence length="807" mass="91884">MEFLEALKQAKELGISESDFKDQWDKEKEREEKKVEREEKKLEREERQKERDYNLTKLEREKELAEVRVPETTIKQEVGAVKGPRIPVFVDSREDLDSYLKRFERLARANGWAESTWADRLGALLTGKALDVYSGLSDEESRDYDNVKRVLFQKYLLTAESYRKRFRGTKVDREETYTQLAVRLRRYLDRWVQLSKTKETVEGLVDLFVREQMLNIVEPNLAVHLRERDPKSVDDLVQMADLYQEAHADRAGKFKATKHEQTGTDLQGKTHGVNGGEKEKGRICFKCGSHRHIARFCNLREKVAAANVRDTQVAREQDLCYICQSPQHWARKCPKRREREVAASALRLSSNLRAAVSEVEGDKNDRGLAVVGTKAGDSIMSPETCRVERSIILCAKDQKKMMLDGRNEDLRANGRDREVRAIAEVEVTTPFFAGKLRALAVESPIADIIIGNVDGASEEIREESAIAEAVHTRSARGLSENSEQAEDGVAGRAGGEQPTSLMKYDRADKQRHFKGGDKVLILLPTEANKLKMAWEGPYEVLDRVGPVEYGVSIEGKRRVYHANMLKVYTSREVEDIQVAAVVVDEGDQEDQAPPISLIDSTSQLQQSEDWRDVVINENLTESQKSDVQKLINQFSKSFSDVPGRTTMAEHKIELLDQKPVKIRQGTLPYATREAINKEVDAMLKADIIEPSESAYSSPIVLVKKPSGEYRFCNDFRRLNAVSRDDAEPMPEIDAIMSNLSGSKYFTKLDLTKGYWQVPLEEKTKPLTAFSTPKGLYQYKVLSFGLKGSPATLNRMMKKSVERYRYRR</sequence>